<sequence>MRRIMKEHGLLAPHRPAPRVAHPHDGTIVTEWVDQVWGTDMTETFTAAEGRAYVFVAVDHCSGEFVGIHAASGASRWEALEPVKQGIAKHFGALDMAGVATGLTLRHDHGSNYMSGDFQHEIRFLGVISSPAFVCQPEGNGMAERAIRT</sequence>
<feature type="domain" description="Integrase catalytic" evidence="1">
    <location>
        <begin position="19"/>
        <end position="149"/>
    </location>
</feature>
<evidence type="ECO:0000259" key="1">
    <source>
        <dbReference type="PROSITE" id="PS50994"/>
    </source>
</evidence>
<dbReference type="KEGG" id="plia:E4191_10870"/>
<dbReference type="Gene3D" id="3.30.420.10">
    <property type="entry name" value="Ribonuclease H-like superfamily/Ribonuclease H"/>
    <property type="match status" value="1"/>
</dbReference>
<dbReference type="InterPro" id="IPR012337">
    <property type="entry name" value="RNaseH-like_sf"/>
</dbReference>
<organism evidence="2 3">
    <name type="scientific">Paracoccus liaowanqingii</name>
    <dbReference type="NCBI Taxonomy" id="2560053"/>
    <lineage>
        <taxon>Bacteria</taxon>
        <taxon>Pseudomonadati</taxon>
        <taxon>Pseudomonadota</taxon>
        <taxon>Alphaproteobacteria</taxon>
        <taxon>Rhodobacterales</taxon>
        <taxon>Paracoccaceae</taxon>
        <taxon>Paracoccus</taxon>
    </lineage>
</organism>
<dbReference type="Proteomes" id="UP000296374">
    <property type="component" value="Chromosome"/>
</dbReference>
<proteinExistence type="predicted"/>
<evidence type="ECO:0000313" key="2">
    <source>
        <dbReference type="EMBL" id="QBX35141.1"/>
    </source>
</evidence>
<name>A0A4P7HPE9_9RHOB</name>
<gene>
    <name evidence="2" type="ORF">E4191_10870</name>
</gene>
<dbReference type="InterPro" id="IPR001584">
    <property type="entry name" value="Integrase_cat-core"/>
</dbReference>
<dbReference type="AlphaFoldDB" id="A0A4P7HPE9"/>
<dbReference type="GO" id="GO:0003676">
    <property type="term" value="F:nucleic acid binding"/>
    <property type="evidence" value="ECO:0007669"/>
    <property type="project" value="InterPro"/>
</dbReference>
<dbReference type="Pfam" id="PF00665">
    <property type="entry name" value="rve"/>
    <property type="match status" value="1"/>
</dbReference>
<reference evidence="3" key="1">
    <citation type="submission" date="2019-03" db="EMBL/GenBank/DDBJ databases">
        <authorList>
            <person name="Li J."/>
        </authorList>
    </citation>
    <scope>NUCLEOTIDE SEQUENCE [LARGE SCALE GENOMIC DNA]</scope>
    <source>
        <strain evidence="3">2251</strain>
    </source>
</reference>
<dbReference type="GO" id="GO:0015074">
    <property type="term" value="P:DNA integration"/>
    <property type="evidence" value="ECO:0007669"/>
    <property type="project" value="InterPro"/>
</dbReference>
<dbReference type="SUPFAM" id="SSF53098">
    <property type="entry name" value="Ribonuclease H-like"/>
    <property type="match status" value="1"/>
</dbReference>
<protein>
    <submittedName>
        <fullName evidence="2">Transposase family protein</fullName>
    </submittedName>
</protein>
<dbReference type="PROSITE" id="PS50994">
    <property type="entry name" value="INTEGRASE"/>
    <property type="match status" value="1"/>
</dbReference>
<dbReference type="EMBL" id="CP038439">
    <property type="protein sequence ID" value="QBX35141.1"/>
    <property type="molecule type" value="Genomic_DNA"/>
</dbReference>
<evidence type="ECO:0000313" key="3">
    <source>
        <dbReference type="Proteomes" id="UP000296374"/>
    </source>
</evidence>
<dbReference type="InterPro" id="IPR036397">
    <property type="entry name" value="RNaseH_sf"/>
</dbReference>
<accession>A0A4P7HPE9</accession>